<evidence type="ECO:0000313" key="2">
    <source>
        <dbReference type="EMBL" id="KAK1314317.1"/>
    </source>
</evidence>
<dbReference type="AlphaFoldDB" id="A0AAV9EQB5"/>
<organism evidence="2 3">
    <name type="scientific">Acorus calamus</name>
    <name type="common">Sweet flag</name>
    <dbReference type="NCBI Taxonomy" id="4465"/>
    <lineage>
        <taxon>Eukaryota</taxon>
        <taxon>Viridiplantae</taxon>
        <taxon>Streptophyta</taxon>
        <taxon>Embryophyta</taxon>
        <taxon>Tracheophyta</taxon>
        <taxon>Spermatophyta</taxon>
        <taxon>Magnoliopsida</taxon>
        <taxon>Liliopsida</taxon>
        <taxon>Acoraceae</taxon>
        <taxon>Acorus</taxon>
    </lineage>
</organism>
<comment type="caution">
    <text evidence="2">The sequence shown here is derived from an EMBL/GenBank/DDBJ whole genome shotgun (WGS) entry which is preliminary data.</text>
</comment>
<sequence>MMRFDRQILCALPKEATSNHLNTVQYPDRSPNTRDGKACSVMQNIDREQDTFSPIESEAIDQLKIEDRTPPARQMVAEPGRTGKVPSKQQEGLAEANNKKEKEPTKGILQMDSSKALTIVQQAVERASKKRSLVSETQEDSSSTADRSAKSQFA</sequence>
<feature type="region of interest" description="Disordered" evidence="1">
    <location>
        <begin position="68"/>
        <end position="154"/>
    </location>
</feature>
<feature type="compositionally biased region" description="Polar residues" evidence="1">
    <location>
        <begin position="134"/>
        <end position="154"/>
    </location>
</feature>
<accession>A0AAV9EQB5</accession>
<evidence type="ECO:0000313" key="3">
    <source>
        <dbReference type="Proteomes" id="UP001180020"/>
    </source>
</evidence>
<evidence type="ECO:0000256" key="1">
    <source>
        <dbReference type="SAM" id="MobiDB-lite"/>
    </source>
</evidence>
<gene>
    <name evidence="2" type="ORF">QJS10_CPA06g01211</name>
</gene>
<proteinExistence type="predicted"/>
<dbReference type="EMBL" id="JAUJYO010000006">
    <property type="protein sequence ID" value="KAK1314317.1"/>
    <property type="molecule type" value="Genomic_DNA"/>
</dbReference>
<dbReference type="Proteomes" id="UP001180020">
    <property type="component" value="Unassembled WGS sequence"/>
</dbReference>
<reference evidence="2" key="1">
    <citation type="journal article" date="2023" name="Nat. Commun.">
        <title>Diploid and tetraploid genomes of Acorus and the evolution of monocots.</title>
        <authorList>
            <person name="Ma L."/>
            <person name="Liu K.W."/>
            <person name="Li Z."/>
            <person name="Hsiao Y.Y."/>
            <person name="Qi Y."/>
            <person name="Fu T."/>
            <person name="Tang G.D."/>
            <person name="Zhang D."/>
            <person name="Sun W.H."/>
            <person name="Liu D.K."/>
            <person name="Li Y."/>
            <person name="Chen G.Z."/>
            <person name="Liu X.D."/>
            <person name="Liao X.Y."/>
            <person name="Jiang Y.T."/>
            <person name="Yu X."/>
            <person name="Hao Y."/>
            <person name="Huang J."/>
            <person name="Zhao X.W."/>
            <person name="Ke S."/>
            <person name="Chen Y.Y."/>
            <person name="Wu W.L."/>
            <person name="Hsu J.L."/>
            <person name="Lin Y.F."/>
            <person name="Huang M.D."/>
            <person name="Li C.Y."/>
            <person name="Huang L."/>
            <person name="Wang Z.W."/>
            <person name="Zhao X."/>
            <person name="Zhong W.Y."/>
            <person name="Peng D.H."/>
            <person name="Ahmad S."/>
            <person name="Lan S."/>
            <person name="Zhang J.S."/>
            <person name="Tsai W.C."/>
            <person name="Van de Peer Y."/>
            <person name="Liu Z.J."/>
        </authorList>
    </citation>
    <scope>NUCLEOTIDE SEQUENCE</scope>
    <source>
        <strain evidence="2">CP</strain>
    </source>
</reference>
<reference evidence="2" key="2">
    <citation type="submission" date="2023-06" db="EMBL/GenBank/DDBJ databases">
        <authorList>
            <person name="Ma L."/>
            <person name="Liu K.-W."/>
            <person name="Li Z."/>
            <person name="Hsiao Y.-Y."/>
            <person name="Qi Y."/>
            <person name="Fu T."/>
            <person name="Tang G."/>
            <person name="Zhang D."/>
            <person name="Sun W.-H."/>
            <person name="Liu D.-K."/>
            <person name="Li Y."/>
            <person name="Chen G.-Z."/>
            <person name="Liu X.-D."/>
            <person name="Liao X.-Y."/>
            <person name="Jiang Y.-T."/>
            <person name="Yu X."/>
            <person name="Hao Y."/>
            <person name="Huang J."/>
            <person name="Zhao X.-W."/>
            <person name="Ke S."/>
            <person name="Chen Y.-Y."/>
            <person name="Wu W.-L."/>
            <person name="Hsu J.-L."/>
            <person name="Lin Y.-F."/>
            <person name="Huang M.-D."/>
            <person name="Li C.-Y."/>
            <person name="Huang L."/>
            <person name="Wang Z.-W."/>
            <person name="Zhao X."/>
            <person name="Zhong W.-Y."/>
            <person name="Peng D.-H."/>
            <person name="Ahmad S."/>
            <person name="Lan S."/>
            <person name="Zhang J.-S."/>
            <person name="Tsai W.-C."/>
            <person name="Van De Peer Y."/>
            <person name="Liu Z.-J."/>
        </authorList>
    </citation>
    <scope>NUCLEOTIDE SEQUENCE</scope>
    <source>
        <strain evidence="2">CP</strain>
        <tissue evidence="2">Leaves</tissue>
    </source>
</reference>
<feature type="compositionally biased region" description="Polar residues" evidence="1">
    <location>
        <begin position="111"/>
        <end position="121"/>
    </location>
</feature>
<name>A0AAV9EQB5_ACOCL</name>
<keyword evidence="3" id="KW-1185">Reference proteome</keyword>
<protein>
    <submittedName>
        <fullName evidence="2">Uncharacterized protein</fullName>
    </submittedName>
</protein>